<gene>
    <name evidence="1" type="ORF">LTS18_000248</name>
</gene>
<feature type="non-terminal residue" evidence="1">
    <location>
        <position position="350"/>
    </location>
</feature>
<sequence>MLLLNKIRGEVDTDYNLSFVRHRYKPVLRSIPSAAGHYLLEKAPIISWLPQYSYKWLLNDLIAGLTLGVMLIPQGLAYAKIATIPVEYGLMSSWLPAAIYAVMGTSKDLSTGPTSILGLLTANIISELVTEGYRPEVISAAVATMVGVYSLALGGLKLGWILDFISYPVLNGFISAAAIVIMLGQVDSLFGLDFDSGPANIIRSFFTQLGDTDPATFGVGFSGIILLQGLQWLGRKWGKKSKIIWFLSISRAAVALLLYTGISYGVNKNRIDNPIFAISEVKASGIVPPRFPDPNLISKVAGRSIAPLIAAALEHIAIAKAFGARNGYVIDTSQELVYLGTTNFFNSFFS</sequence>
<organism evidence="1 2">
    <name type="scientific">Coniosporium uncinatum</name>
    <dbReference type="NCBI Taxonomy" id="93489"/>
    <lineage>
        <taxon>Eukaryota</taxon>
        <taxon>Fungi</taxon>
        <taxon>Dikarya</taxon>
        <taxon>Ascomycota</taxon>
        <taxon>Pezizomycotina</taxon>
        <taxon>Dothideomycetes</taxon>
        <taxon>Dothideomycetes incertae sedis</taxon>
        <taxon>Coniosporium</taxon>
    </lineage>
</organism>
<reference evidence="1" key="1">
    <citation type="submission" date="2024-09" db="EMBL/GenBank/DDBJ databases">
        <title>Black Yeasts Isolated from many extreme environments.</title>
        <authorList>
            <person name="Coleine C."/>
            <person name="Stajich J.E."/>
            <person name="Selbmann L."/>
        </authorList>
    </citation>
    <scope>NUCLEOTIDE SEQUENCE</scope>
    <source>
        <strain evidence="1">CCFEE 5737</strain>
    </source>
</reference>
<protein>
    <submittedName>
        <fullName evidence="1">Uncharacterized protein</fullName>
    </submittedName>
</protein>
<keyword evidence="2" id="KW-1185">Reference proteome</keyword>
<dbReference type="Proteomes" id="UP001186974">
    <property type="component" value="Unassembled WGS sequence"/>
</dbReference>
<evidence type="ECO:0000313" key="2">
    <source>
        <dbReference type="Proteomes" id="UP001186974"/>
    </source>
</evidence>
<proteinExistence type="predicted"/>
<comment type="caution">
    <text evidence="1">The sequence shown here is derived from an EMBL/GenBank/DDBJ whole genome shotgun (WGS) entry which is preliminary data.</text>
</comment>
<accession>A0ACC3CUT7</accession>
<name>A0ACC3CUT7_9PEZI</name>
<evidence type="ECO:0000313" key="1">
    <source>
        <dbReference type="EMBL" id="KAK3044826.1"/>
    </source>
</evidence>
<dbReference type="EMBL" id="JAWDJW010011398">
    <property type="protein sequence ID" value="KAK3044826.1"/>
    <property type="molecule type" value="Genomic_DNA"/>
</dbReference>